<dbReference type="Proteomes" id="UP000001072">
    <property type="component" value="Unassembled WGS sequence"/>
</dbReference>
<proteinExistence type="predicted"/>
<sequence length="184" mass="20820">MLDQTHVYETRSGYLAELISKQRRKDQTLDGRLSSAGWTKVTTQFNEKYPGSFAKALLKDHFDCLEKKRSATRQGLQSAISGDFGDTSVLMSSAEMLSGVMNLDYGHPGDHGFSVPELSNSVPSTSLSTPTPTPKRKQSNIQSQSRKRYKEPKDDKPYSVRVRRNSNPEHELKLMLRYRHDLAI</sequence>
<organism evidence="3">
    <name type="scientific">Melampsora larici-populina (strain 98AG31 / pathotype 3-4-7)</name>
    <name type="common">Poplar leaf rust fungus</name>
    <dbReference type="NCBI Taxonomy" id="747676"/>
    <lineage>
        <taxon>Eukaryota</taxon>
        <taxon>Fungi</taxon>
        <taxon>Dikarya</taxon>
        <taxon>Basidiomycota</taxon>
        <taxon>Pucciniomycotina</taxon>
        <taxon>Pucciniomycetes</taxon>
        <taxon>Pucciniales</taxon>
        <taxon>Melampsoraceae</taxon>
        <taxon>Melampsora</taxon>
    </lineage>
</organism>
<dbReference type="RefSeq" id="XP_007414074.1">
    <property type="nucleotide sequence ID" value="XM_007414012.1"/>
</dbReference>
<dbReference type="GeneID" id="18930584"/>
<dbReference type="AlphaFoldDB" id="F4RYA3"/>
<evidence type="ECO:0008006" key="4">
    <source>
        <dbReference type="Google" id="ProtNLM"/>
    </source>
</evidence>
<dbReference type="OrthoDB" id="10518640at2759"/>
<dbReference type="InParanoid" id="F4RYA3"/>
<dbReference type="VEuPathDB" id="FungiDB:MELLADRAFT_66214"/>
<feature type="region of interest" description="Disordered" evidence="1">
    <location>
        <begin position="112"/>
        <end position="167"/>
    </location>
</feature>
<name>F4RYA3_MELLP</name>
<keyword evidence="3" id="KW-1185">Reference proteome</keyword>
<dbReference type="KEGG" id="mlr:MELLADRAFT_66214"/>
<reference evidence="3" key="1">
    <citation type="journal article" date="2011" name="Proc. Natl. Acad. Sci. U.S.A.">
        <title>Obligate biotrophy features unraveled by the genomic analysis of rust fungi.</title>
        <authorList>
            <person name="Duplessis S."/>
            <person name="Cuomo C.A."/>
            <person name="Lin Y.-C."/>
            <person name="Aerts A."/>
            <person name="Tisserant E."/>
            <person name="Veneault-Fourrey C."/>
            <person name="Joly D.L."/>
            <person name="Hacquard S."/>
            <person name="Amselem J."/>
            <person name="Cantarel B.L."/>
            <person name="Chiu R."/>
            <person name="Coutinho P.M."/>
            <person name="Feau N."/>
            <person name="Field M."/>
            <person name="Frey P."/>
            <person name="Gelhaye E."/>
            <person name="Goldberg J."/>
            <person name="Grabherr M.G."/>
            <person name="Kodira C.D."/>
            <person name="Kohler A."/>
            <person name="Kuees U."/>
            <person name="Lindquist E.A."/>
            <person name="Lucas S.M."/>
            <person name="Mago R."/>
            <person name="Mauceli E."/>
            <person name="Morin E."/>
            <person name="Murat C."/>
            <person name="Pangilinan J.L."/>
            <person name="Park R."/>
            <person name="Pearson M."/>
            <person name="Quesneville H."/>
            <person name="Rouhier N."/>
            <person name="Sakthikumar S."/>
            <person name="Salamov A.A."/>
            <person name="Schmutz J."/>
            <person name="Selles B."/>
            <person name="Shapiro H."/>
            <person name="Tanguay P."/>
            <person name="Tuskan G.A."/>
            <person name="Henrissat B."/>
            <person name="Van de Peer Y."/>
            <person name="Rouze P."/>
            <person name="Ellis J.G."/>
            <person name="Dodds P.N."/>
            <person name="Schein J.E."/>
            <person name="Zhong S."/>
            <person name="Hamelin R.C."/>
            <person name="Grigoriev I.V."/>
            <person name="Szabo L.J."/>
            <person name="Martin F."/>
        </authorList>
    </citation>
    <scope>NUCLEOTIDE SEQUENCE [LARGE SCALE GENOMIC DNA]</scope>
    <source>
        <strain evidence="3">98AG31 / pathotype 3-4-7</strain>
    </source>
</reference>
<evidence type="ECO:0000256" key="1">
    <source>
        <dbReference type="SAM" id="MobiDB-lite"/>
    </source>
</evidence>
<evidence type="ECO:0000313" key="2">
    <source>
        <dbReference type="EMBL" id="EGG02672.1"/>
    </source>
</evidence>
<accession>F4RYA3</accession>
<gene>
    <name evidence="2" type="ORF">MELLADRAFT_66214</name>
</gene>
<protein>
    <recommendedName>
        <fullName evidence="4">Myb/SANT-like domain-containing protein</fullName>
    </recommendedName>
</protein>
<feature type="compositionally biased region" description="Low complexity" evidence="1">
    <location>
        <begin position="121"/>
        <end position="130"/>
    </location>
</feature>
<evidence type="ECO:0000313" key="3">
    <source>
        <dbReference type="Proteomes" id="UP000001072"/>
    </source>
</evidence>
<dbReference type="EMBL" id="GL883129">
    <property type="protein sequence ID" value="EGG02672.1"/>
    <property type="molecule type" value="Genomic_DNA"/>
</dbReference>
<dbReference type="HOGENOM" id="CLU_1468493_0_0_1"/>